<evidence type="ECO:0000313" key="10">
    <source>
        <dbReference type="Proteomes" id="UP000505355"/>
    </source>
</evidence>
<dbReference type="PANTHER" id="PTHR30572:SF18">
    <property type="entry name" value="ABC-TYPE MACROLIDE FAMILY EXPORT SYSTEM PERMEASE COMPONENT 2"/>
    <property type="match status" value="1"/>
</dbReference>
<evidence type="ECO:0000256" key="1">
    <source>
        <dbReference type="ARBA" id="ARBA00004651"/>
    </source>
</evidence>
<organism evidence="9 10">
    <name type="scientific">Mucilaginibacter mali</name>
    <dbReference type="NCBI Taxonomy" id="2740462"/>
    <lineage>
        <taxon>Bacteria</taxon>
        <taxon>Pseudomonadati</taxon>
        <taxon>Bacteroidota</taxon>
        <taxon>Sphingobacteriia</taxon>
        <taxon>Sphingobacteriales</taxon>
        <taxon>Sphingobacteriaceae</taxon>
        <taxon>Mucilaginibacter</taxon>
    </lineage>
</organism>
<proteinExistence type="predicted"/>
<sequence>MIRNYLKIAWRNFYKQRFYSAINVLGLAMGIGCAIILFIFISFHLSFDTYHNNAKRTYRIVNDLHIGDGTVFYDQGSPIILGKTLQQQNPAIVKEAVLLKKRSFTVAVKPDDQTKADLYYENENIAFTNNDLFDIFTYNWLHGNAGNALSAPGNAVITAGLAKKYFNTDDAIGRTIRLDDKTNITITGVIQDNVKNTDIRADLFISLASLKDVYPDLDKPINTDWRFISSKTNVFVLLNNAQAGAQVNNSINSIRQKFYKGDVDVYQFHLQPLSDIHFNSRYSGTIAKPLLAVLALVGLALLLIAGVNFINMATAQSLTRAKEIGTRKVLGSSPAGIFWQFMAETAYVAIAATLLALLTVMLFLPVLNNWLQLPLSISGGVFVFLPVLLLLLILVAGFYPAVILSRFKPANALKNMVGQSNGSRRFSRDGLIVLQNVIAQVLIVCALIITLQVKMLINADMGFNKDAVILVPIHNTDLNALDYLRNQLNSNPAVKNVSYCYSAPADFTNKGGSVRYNGKDWENFSVNSIIGDEQYISTFKLKLLAGHPISSINPKAQFIINQQLLAKLKIKSPQEAIGRSLTAGDFSDKQGTIVGVVKDFNSLALYQPVQPLLIAAQPDYYRYAAIKIAGGHQLDLIDAIKQTYRRVFPQYVFEYHFVDKQIADLYQKEMMINKLIKAGTMVAIFISCLGLLGLISLVTVQRIKEIGIRKVLGASVMGIVTLLTKDFIRLILVAMLISSPFAWWLMHTWLQNFAYRVEINWWVFGLSGVSAITIACITISIRSVKAALANPVNSLRDN</sequence>
<accession>A0A7D4Q735</accession>
<keyword evidence="3 6" id="KW-0812">Transmembrane</keyword>
<dbReference type="PROSITE" id="PS51257">
    <property type="entry name" value="PROKAR_LIPOPROTEIN"/>
    <property type="match status" value="1"/>
</dbReference>
<dbReference type="GO" id="GO:0005886">
    <property type="term" value="C:plasma membrane"/>
    <property type="evidence" value="ECO:0007669"/>
    <property type="project" value="UniProtKB-SubCell"/>
</dbReference>
<dbReference type="KEGG" id="mmab:HQ865_08260"/>
<evidence type="ECO:0000256" key="5">
    <source>
        <dbReference type="ARBA" id="ARBA00023136"/>
    </source>
</evidence>
<feature type="domain" description="ABC3 transporter permease C-terminal" evidence="7">
    <location>
        <begin position="297"/>
        <end position="408"/>
    </location>
</feature>
<keyword evidence="10" id="KW-1185">Reference proteome</keyword>
<keyword evidence="5 6" id="KW-0472">Membrane</keyword>
<dbReference type="EMBL" id="CP054139">
    <property type="protein sequence ID" value="QKJ29751.1"/>
    <property type="molecule type" value="Genomic_DNA"/>
</dbReference>
<feature type="transmembrane region" description="Helical" evidence="6">
    <location>
        <begin position="727"/>
        <end position="747"/>
    </location>
</feature>
<feature type="transmembrane region" description="Helical" evidence="6">
    <location>
        <begin position="346"/>
        <end position="367"/>
    </location>
</feature>
<dbReference type="RefSeq" id="WP_173414443.1">
    <property type="nucleotide sequence ID" value="NZ_CP054139.1"/>
</dbReference>
<dbReference type="GO" id="GO:0022857">
    <property type="term" value="F:transmembrane transporter activity"/>
    <property type="evidence" value="ECO:0007669"/>
    <property type="project" value="TreeGrafter"/>
</dbReference>
<evidence type="ECO:0000259" key="8">
    <source>
        <dbReference type="Pfam" id="PF12704"/>
    </source>
</evidence>
<keyword evidence="2" id="KW-1003">Cell membrane</keyword>
<feature type="transmembrane region" description="Helical" evidence="6">
    <location>
        <begin position="21"/>
        <end position="47"/>
    </location>
</feature>
<feature type="transmembrane region" description="Helical" evidence="6">
    <location>
        <begin position="678"/>
        <end position="700"/>
    </location>
</feature>
<feature type="domain" description="ABC3 transporter permease C-terminal" evidence="7">
    <location>
        <begin position="682"/>
        <end position="781"/>
    </location>
</feature>
<feature type="transmembrane region" description="Helical" evidence="6">
    <location>
        <begin position="431"/>
        <end position="451"/>
    </location>
</feature>
<comment type="subcellular location">
    <subcellularLocation>
        <location evidence="1">Cell membrane</location>
        <topology evidence="1">Multi-pass membrane protein</topology>
    </subcellularLocation>
</comment>
<reference evidence="9 10" key="1">
    <citation type="submission" date="2020-05" db="EMBL/GenBank/DDBJ databases">
        <title>Mucilaginibacter mali sp. nov.</title>
        <authorList>
            <person name="Kim H.S."/>
            <person name="Lee K.C."/>
            <person name="Suh M.K."/>
            <person name="Kim J.-S."/>
            <person name="Han K.-I."/>
            <person name="Eom M.K."/>
            <person name="Shin Y.K."/>
            <person name="Lee J.-S."/>
        </authorList>
    </citation>
    <scope>NUCLEOTIDE SEQUENCE [LARGE SCALE GENOMIC DNA]</scope>
    <source>
        <strain evidence="9 10">G2-14</strain>
    </source>
</reference>
<evidence type="ECO:0000259" key="7">
    <source>
        <dbReference type="Pfam" id="PF02687"/>
    </source>
</evidence>
<evidence type="ECO:0000256" key="3">
    <source>
        <dbReference type="ARBA" id="ARBA00022692"/>
    </source>
</evidence>
<evidence type="ECO:0000256" key="6">
    <source>
        <dbReference type="SAM" id="Phobius"/>
    </source>
</evidence>
<feature type="transmembrane region" description="Helical" evidence="6">
    <location>
        <begin position="759"/>
        <end position="781"/>
    </location>
</feature>
<gene>
    <name evidence="9" type="ORF">HQ865_08260</name>
</gene>
<evidence type="ECO:0000313" key="9">
    <source>
        <dbReference type="EMBL" id="QKJ29751.1"/>
    </source>
</evidence>
<name>A0A7D4Q735_9SPHI</name>
<dbReference type="Pfam" id="PF12704">
    <property type="entry name" value="MacB_PCD"/>
    <property type="match status" value="1"/>
</dbReference>
<dbReference type="InterPro" id="IPR050250">
    <property type="entry name" value="Macrolide_Exporter_MacB"/>
</dbReference>
<feature type="transmembrane region" description="Helical" evidence="6">
    <location>
        <begin position="379"/>
        <end position="404"/>
    </location>
</feature>
<evidence type="ECO:0000256" key="2">
    <source>
        <dbReference type="ARBA" id="ARBA00022475"/>
    </source>
</evidence>
<feature type="transmembrane region" description="Helical" evidence="6">
    <location>
        <begin position="290"/>
        <end position="310"/>
    </location>
</feature>
<dbReference type="Pfam" id="PF02687">
    <property type="entry name" value="FtsX"/>
    <property type="match status" value="2"/>
</dbReference>
<feature type="domain" description="MacB-like periplasmic core" evidence="8">
    <location>
        <begin position="20"/>
        <end position="253"/>
    </location>
</feature>
<dbReference type="InterPro" id="IPR025857">
    <property type="entry name" value="MacB_PCD"/>
</dbReference>
<dbReference type="Proteomes" id="UP000505355">
    <property type="component" value="Chromosome"/>
</dbReference>
<dbReference type="PANTHER" id="PTHR30572">
    <property type="entry name" value="MEMBRANE COMPONENT OF TRANSPORTER-RELATED"/>
    <property type="match status" value="1"/>
</dbReference>
<dbReference type="AlphaFoldDB" id="A0A7D4Q735"/>
<keyword evidence="4 6" id="KW-1133">Transmembrane helix</keyword>
<protein>
    <submittedName>
        <fullName evidence="9">ABC transporter permease</fullName>
    </submittedName>
</protein>
<evidence type="ECO:0000256" key="4">
    <source>
        <dbReference type="ARBA" id="ARBA00022989"/>
    </source>
</evidence>
<dbReference type="InterPro" id="IPR003838">
    <property type="entry name" value="ABC3_permease_C"/>
</dbReference>